<dbReference type="InterPro" id="IPR042100">
    <property type="entry name" value="Bug_dom1"/>
</dbReference>
<comment type="caution">
    <text evidence="2">The sequence shown here is derived from an EMBL/GenBank/DDBJ whole genome shotgun (WGS) entry which is preliminary data.</text>
</comment>
<dbReference type="Gene3D" id="3.40.190.150">
    <property type="entry name" value="Bordetella uptake gene, domain 1"/>
    <property type="match status" value="1"/>
</dbReference>
<dbReference type="InterPro" id="IPR005064">
    <property type="entry name" value="BUG"/>
</dbReference>
<dbReference type="Pfam" id="PF03401">
    <property type="entry name" value="TctC"/>
    <property type="match status" value="1"/>
</dbReference>
<keyword evidence="3" id="KW-1185">Reference proteome</keyword>
<accession>A0A4R3M638</accession>
<keyword evidence="2" id="KW-0675">Receptor</keyword>
<dbReference type="PANTHER" id="PTHR42928:SF5">
    <property type="entry name" value="BLR1237 PROTEIN"/>
    <property type="match status" value="1"/>
</dbReference>
<dbReference type="PANTHER" id="PTHR42928">
    <property type="entry name" value="TRICARBOXYLATE-BINDING PROTEIN"/>
    <property type="match status" value="1"/>
</dbReference>
<name>A0A4R3M638_9BURK</name>
<evidence type="ECO:0000313" key="2">
    <source>
        <dbReference type="EMBL" id="TCT08854.1"/>
    </source>
</evidence>
<evidence type="ECO:0000256" key="1">
    <source>
        <dbReference type="ARBA" id="ARBA00006987"/>
    </source>
</evidence>
<reference evidence="2 3" key="1">
    <citation type="submission" date="2019-03" db="EMBL/GenBank/DDBJ databases">
        <title>Genomic Encyclopedia of Type Strains, Phase IV (KMG-IV): sequencing the most valuable type-strain genomes for metagenomic binning, comparative biology and taxonomic classification.</title>
        <authorList>
            <person name="Goeker M."/>
        </authorList>
    </citation>
    <scope>NUCLEOTIDE SEQUENCE [LARGE SCALE GENOMIC DNA]</scope>
    <source>
        <strain evidence="2 3">DSM 24591</strain>
    </source>
</reference>
<gene>
    <name evidence="2" type="ORF">EDC26_10412</name>
</gene>
<protein>
    <submittedName>
        <fullName evidence="2">Tripartite tricarboxylate transporter family receptor</fullName>
    </submittedName>
</protein>
<sequence>MPDVPTFKELGYPQLSKAGWFGVWSRPDAPVEIQQKLRDVTLAFFQQPDVQKRIRALGMEPGGAMTSEELTADLQEAYQKQAALLKSINYRPQ</sequence>
<proteinExistence type="inferred from homology"/>
<comment type="similarity">
    <text evidence="1">Belongs to the UPF0065 (bug) family.</text>
</comment>
<dbReference type="Proteomes" id="UP000295525">
    <property type="component" value="Unassembled WGS sequence"/>
</dbReference>
<dbReference type="EMBL" id="SMAJ01000004">
    <property type="protein sequence ID" value="TCT08854.1"/>
    <property type="molecule type" value="Genomic_DNA"/>
</dbReference>
<dbReference type="AlphaFoldDB" id="A0A4R3M638"/>
<evidence type="ECO:0000313" key="3">
    <source>
        <dbReference type="Proteomes" id="UP000295525"/>
    </source>
</evidence>
<organism evidence="2 3">
    <name type="scientific">Paralcaligenes ureilyticus</name>
    <dbReference type="NCBI Taxonomy" id="627131"/>
    <lineage>
        <taxon>Bacteria</taxon>
        <taxon>Pseudomonadati</taxon>
        <taxon>Pseudomonadota</taxon>
        <taxon>Betaproteobacteria</taxon>
        <taxon>Burkholderiales</taxon>
        <taxon>Alcaligenaceae</taxon>
        <taxon>Paralcaligenes</taxon>
    </lineage>
</organism>